<comment type="caution">
    <text evidence="2">The sequence shown here is derived from an EMBL/GenBank/DDBJ whole genome shotgun (WGS) entry which is preliminary data.</text>
</comment>
<gene>
    <name evidence="2" type="ORF">ARHIZOSPH14_11920</name>
</gene>
<dbReference type="Gene3D" id="3.40.50.10910">
    <property type="entry name" value="Amidohydrolase"/>
    <property type="match status" value="1"/>
</dbReference>
<dbReference type="InterPro" id="IPR051781">
    <property type="entry name" value="Metallo-dep_Hydrolase"/>
</dbReference>
<dbReference type="SUPFAM" id="SSF51338">
    <property type="entry name" value="Composite domain of metallo-dependent hydrolases"/>
    <property type="match status" value="1"/>
</dbReference>
<evidence type="ECO:0000313" key="2">
    <source>
        <dbReference type="EMBL" id="GLI26950.1"/>
    </source>
</evidence>
<protein>
    <submittedName>
        <fullName evidence="2">Amidohydrolase</fullName>
    </submittedName>
</protein>
<dbReference type="Pfam" id="PF01979">
    <property type="entry name" value="Amidohydro_1"/>
    <property type="match status" value="1"/>
</dbReference>
<dbReference type="InterPro" id="IPR006680">
    <property type="entry name" value="Amidohydro-rel"/>
</dbReference>
<proteinExistence type="predicted"/>
<name>A0A9W6CV51_9MICO</name>
<dbReference type="Proteomes" id="UP001144396">
    <property type="component" value="Unassembled WGS sequence"/>
</dbReference>
<dbReference type="InterPro" id="IPR032466">
    <property type="entry name" value="Metal_Hydrolase"/>
</dbReference>
<dbReference type="GO" id="GO:0016810">
    <property type="term" value="F:hydrolase activity, acting on carbon-nitrogen (but not peptide) bonds"/>
    <property type="evidence" value="ECO:0007669"/>
    <property type="project" value="InterPro"/>
</dbReference>
<keyword evidence="3" id="KW-1185">Reference proteome</keyword>
<dbReference type="Gene3D" id="1.20.58.520">
    <property type="entry name" value="Amidohydrolase"/>
    <property type="match status" value="1"/>
</dbReference>
<dbReference type="AlphaFoldDB" id="A0A9W6CV51"/>
<evidence type="ECO:0000259" key="1">
    <source>
        <dbReference type="Pfam" id="PF01979"/>
    </source>
</evidence>
<feature type="domain" description="Amidohydrolase-related" evidence="1">
    <location>
        <begin position="49"/>
        <end position="371"/>
    </location>
</feature>
<evidence type="ECO:0000313" key="3">
    <source>
        <dbReference type="Proteomes" id="UP001144396"/>
    </source>
</evidence>
<dbReference type="RefSeq" id="WP_281883062.1">
    <property type="nucleotide sequence ID" value="NZ_BSDP01000001.1"/>
</dbReference>
<dbReference type="EMBL" id="BSDP01000001">
    <property type="protein sequence ID" value="GLI26950.1"/>
    <property type="molecule type" value="Genomic_DNA"/>
</dbReference>
<dbReference type="SUPFAM" id="SSF51556">
    <property type="entry name" value="Metallo-dependent hydrolases"/>
    <property type="match status" value="1"/>
</dbReference>
<dbReference type="Gene3D" id="3.30.110.90">
    <property type="entry name" value="Amidohydrolase"/>
    <property type="match status" value="1"/>
</dbReference>
<organism evidence="2 3">
    <name type="scientific">Agromyces rhizosphaerae</name>
    <dbReference type="NCBI Taxonomy" id="88374"/>
    <lineage>
        <taxon>Bacteria</taxon>
        <taxon>Bacillati</taxon>
        <taxon>Actinomycetota</taxon>
        <taxon>Actinomycetes</taxon>
        <taxon>Micrococcales</taxon>
        <taxon>Microbacteriaceae</taxon>
        <taxon>Agromyces</taxon>
    </lineage>
</organism>
<accession>A0A9W6CV51</accession>
<reference evidence="2" key="1">
    <citation type="submission" date="2022-12" db="EMBL/GenBank/DDBJ databases">
        <title>Reference genome sequencing for broad-spectrum identification of bacterial and archaeal isolates by mass spectrometry.</title>
        <authorList>
            <person name="Sekiguchi Y."/>
            <person name="Tourlousse D.M."/>
        </authorList>
    </citation>
    <scope>NUCLEOTIDE SEQUENCE</scope>
    <source>
        <strain evidence="2">14</strain>
    </source>
</reference>
<dbReference type="InterPro" id="IPR011059">
    <property type="entry name" value="Metal-dep_hydrolase_composite"/>
</dbReference>
<sequence length="380" mass="39465">MSRTAITGVRVFDGESLSEPTAVVIDGETISADTAVDSADVVIDGEGATLLPGFIDTHAHPRTREQLDAAARAGITTIFDLGSPDLDTVRALRAETGVPDLRSAGHVASGPGSMFIEKVGMPASTGVTGPDDAARFVADRKADGSDLIKIIIEDPKFPGSKPLDTATIAALVSAAHEAGYLTVAHVVSTFTLRQALDAGVDIVTHAALGGEPDDEARALIARNGTVIIPTLGMMHGIVETVGGRLLMKIIGALVPAARMDYRFAEATVRAFRDEGSRVLVGTDANDNANVPHQVPFGESLHDELGRLVAAGLTPVEALRGAGSAAADVYGLDDRGRIRAGLRADLVLVDGDPTDDISASRRIRGVWIGGARVVEVASAHR</sequence>
<dbReference type="PANTHER" id="PTHR43135">
    <property type="entry name" value="ALPHA-D-RIBOSE 1-METHYLPHOSPHONATE 5-TRIPHOSPHATE DIPHOSPHATASE"/>
    <property type="match status" value="1"/>
</dbReference>
<dbReference type="PANTHER" id="PTHR43135:SF3">
    <property type="entry name" value="ALPHA-D-RIBOSE 1-METHYLPHOSPHONATE 5-TRIPHOSPHATE DIPHOSPHATASE"/>
    <property type="match status" value="1"/>
</dbReference>
<dbReference type="Gene3D" id="2.30.40.10">
    <property type="entry name" value="Urease, subunit C, domain 1"/>
    <property type="match status" value="1"/>
</dbReference>